<dbReference type="PANTHER" id="PTHR10177">
    <property type="entry name" value="CYCLINS"/>
    <property type="match status" value="1"/>
</dbReference>
<organism evidence="8 9">
    <name type="scientific">Cardamine amara subsp. amara</name>
    <dbReference type="NCBI Taxonomy" id="228776"/>
    <lineage>
        <taxon>Eukaryota</taxon>
        <taxon>Viridiplantae</taxon>
        <taxon>Streptophyta</taxon>
        <taxon>Embryophyta</taxon>
        <taxon>Tracheophyta</taxon>
        <taxon>Spermatophyta</taxon>
        <taxon>Magnoliopsida</taxon>
        <taxon>eudicotyledons</taxon>
        <taxon>Gunneridae</taxon>
        <taxon>Pentapetalae</taxon>
        <taxon>rosids</taxon>
        <taxon>malvids</taxon>
        <taxon>Brassicales</taxon>
        <taxon>Brassicaceae</taxon>
        <taxon>Cardamineae</taxon>
        <taxon>Cardamine</taxon>
    </lineage>
</organism>
<comment type="caution">
    <text evidence="8">The sequence shown here is derived from an EMBL/GenBank/DDBJ whole genome shotgun (WGS) entry which is preliminary data.</text>
</comment>
<name>A0ABD0ZXH6_CARAN</name>
<dbReference type="InterPro" id="IPR004367">
    <property type="entry name" value="Cyclin_C-dom"/>
</dbReference>
<dbReference type="CDD" id="cd20506">
    <property type="entry name" value="CYCLIN_AtCycA-like_rpt2"/>
    <property type="match status" value="1"/>
</dbReference>
<dbReference type="CDD" id="cd20562">
    <property type="entry name" value="CYCLIN_AtCycA_like_rpt1"/>
    <property type="match status" value="1"/>
</dbReference>
<evidence type="ECO:0000256" key="2">
    <source>
        <dbReference type="ARBA" id="ARBA00022618"/>
    </source>
</evidence>
<keyword evidence="2" id="KW-0132">Cell division</keyword>
<feature type="domain" description="Cyclin-like" evidence="6">
    <location>
        <begin position="235"/>
        <end position="319"/>
    </location>
</feature>
<dbReference type="InterPro" id="IPR027417">
    <property type="entry name" value="P-loop_NTPase"/>
</dbReference>
<dbReference type="AlphaFoldDB" id="A0ABD0ZXH6"/>
<feature type="domain" description="Cyclin C-terminal" evidence="7">
    <location>
        <begin position="328"/>
        <end position="446"/>
    </location>
</feature>
<evidence type="ECO:0000256" key="1">
    <source>
        <dbReference type="ARBA" id="ARBA00006955"/>
    </source>
</evidence>
<sequence length="851" mass="95539">MGSENAVCGNNILQLHGRPVTRALASAIRASSKSSIESATTQNQGRVLRANSKRTALDEKKANAPKKRAILKDITNVTCENSYTSCFNVARKKGRATSSKVASSSATSQVTDAKVEVVSNSAGGSLSGCTGTSLGTNEASYIFMAKQGSSLPPKPLERSASTVDRSCVGASSSVASTPKFVDIDSDDKDPLLCSLYAPDIYYNLRVAELKRRPFPDFMEKRQRDVTQTMRGILVDWLVEVSEEYTLVPDTLYLTVYLIDWFLYGNYMERQRLQLLGITCMLIASKYEEISAPRIEEFCFITDNTYTRDQVLEMESQVLKHFSFQIYTPTSKTFLRRFLRAAQASYSNPSLEIEFLANYLTELTLVDYQFLKFLPSVIAASAVFLAKWTLNQSSHPWNPTLEHYTTYKASDLKASVHALQDLQLNTKGCPLNSIRMKYRQDKTFLFFFFFFSSKFNHHVVNHSSSSKLSPIPTHFSISGCGCSWIQDNSMVHDSVIRYGTSKKCLALPTTKTVDVSSVSDLFEFICSGPLVDKIGITPERVGQSIDKWLLYGSQLCRLFQLNELKLTIPQKARLYHYYIPVFIWCEDQITLHYSKFKDGDDVPPLVIGFSAPQGCGKTTLVFALDYLFKTTKRKSATVSIDDFYLTAEGQAELRGKNPGNALLEYRGNAGSHDLPFSVETLESLTKLTKEGMKMKVPRYNKSAYSGRGDRGDSSTWHEVEGPLTVILFEGWMLGFKPIPAEIVKAVDPQLEIVNKNLEAYYEAWDKYINAWVVIKIKDPSYVYRWRLQAEVAMRQAGKAGMSDEEVNDFVSRYLPAYKAYLPTLYAEGPSGSDPDRVLAIDIDEERNPILAN</sequence>
<dbReference type="Pfam" id="PF02984">
    <property type="entry name" value="Cyclin_C"/>
    <property type="match status" value="1"/>
</dbReference>
<evidence type="ECO:0000256" key="3">
    <source>
        <dbReference type="ARBA" id="ARBA00023127"/>
    </source>
</evidence>
<accession>A0ABD0ZXH6</accession>
<dbReference type="FunFam" id="1.10.472.10:FF:000013">
    <property type="entry name" value="Cyclin A1"/>
    <property type="match status" value="1"/>
</dbReference>
<dbReference type="Proteomes" id="UP001558713">
    <property type="component" value="Unassembled WGS sequence"/>
</dbReference>
<dbReference type="InterPro" id="IPR013763">
    <property type="entry name" value="Cyclin-like_dom"/>
</dbReference>
<keyword evidence="3 5" id="KW-0195">Cyclin</keyword>
<keyword evidence="4" id="KW-0131">Cell cycle</keyword>
<dbReference type="SMART" id="SM00385">
    <property type="entry name" value="CYCLIN"/>
    <property type="match status" value="2"/>
</dbReference>
<reference evidence="8 9" key="1">
    <citation type="submission" date="2024-04" db="EMBL/GenBank/DDBJ databases">
        <title>Genome assembly C_amara_ONT_v2.</title>
        <authorList>
            <person name="Yant L."/>
            <person name="Moore C."/>
            <person name="Slenker M."/>
        </authorList>
    </citation>
    <scope>NUCLEOTIDE SEQUENCE [LARGE SCALE GENOMIC DNA]</scope>
    <source>
        <tissue evidence="8">Leaf</tissue>
    </source>
</reference>
<evidence type="ECO:0000256" key="5">
    <source>
        <dbReference type="RuleBase" id="RU000383"/>
    </source>
</evidence>
<dbReference type="SMART" id="SM01332">
    <property type="entry name" value="Cyclin_C"/>
    <property type="match status" value="1"/>
</dbReference>
<dbReference type="GO" id="GO:0051301">
    <property type="term" value="P:cell division"/>
    <property type="evidence" value="ECO:0007669"/>
    <property type="project" value="UniProtKB-KW"/>
</dbReference>
<dbReference type="EMBL" id="JBANAX010000647">
    <property type="protein sequence ID" value="KAL1199323.1"/>
    <property type="molecule type" value="Genomic_DNA"/>
</dbReference>
<protein>
    <submittedName>
        <fullName evidence="8">D-glycerate 3-kinase</fullName>
    </submittedName>
</protein>
<evidence type="ECO:0000259" key="6">
    <source>
        <dbReference type="SMART" id="SM00385"/>
    </source>
</evidence>
<feature type="domain" description="Cyclin-like" evidence="6">
    <location>
        <begin position="332"/>
        <end position="420"/>
    </location>
</feature>
<keyword evidence="9" id="KW-1185">Reference proteome</keyword>
<dbReference type="FunFam" id="3.40.50.300:FF:001210">
    <property type="entry name" value="D-glycerate 3-kinase, chloroplastic"/>
    <property type="match status" value="1"/>
</dbReference>
<dbReference type="InterPro" id="IPR006671">
    <property type="entry name" value="Cyclin_N"/>
</dbReference>
<dbReference type="Pfam" id="PF00134">
    <property type="entry name" value="Cyclin_N"/>
    <property type="match status" value="1"/>
</dbReference>
<comment type="similarity">
    <text evidence="1">Belongs to the cyclin family. Cyclin AB subfamily.</text>
</comment>
<evidence type="ECO:0000259" key="7">
    <source>
        <dbReference type="SMART" id="SM01332"/>
    </source>
</evidence>
<evidence type="ECO:0000256" key="4">
    <source>
        <dbReference type="ARBA" id="ARBA00023306"/>
    </source>
</evidence>
<dbReference type="Gene3D" id="3.40.50.300">
    <property type="entry name" value="P-loop containing nucleotide triphosphate hydrolases"/>
    <property type="match status" value="1"/>
</dbReference>
<gene>
    <name evidence="8" type="ORF">V5N11_015710</name>
</gene>
<dbReference type="InterPro" id="IPR036915">
    <property type="entry name" value="Cyclin-like_sf"/>
</dbReference>
<evidence type="ECO:0000313" key="9">
    <source>
        <dbReference type="Proteomes" id="UP001558713"/>
    </source>
</evidence>
<dbReference type="Gene3D" id="1.10.472.10">
    <property type="entry name" value="Cyclin-like"/>
    <property type="match status" value="2"/>
</dbReference>
<dbReference type="InterPro" id="IPR039361">
    <property type="entry name" value="Cyclin"/>
</dbReference>
<evidence type="ECO:0000313" key="8">
    <source>
        <dbReference type="EMBL" id="KAL1199323.1"/>
    </source>
</evidence>
<dbReference type="FunFam" id="1.10.472.10:FF:000167">
    <property type="entry name" value="Mitotic cyclin 6"/>
    <property type="match status" value="1"/>
</dbReference>
<dbReference type="SUPFAM" id="SSF47954">
    <property type="entry name" value="Cyclin-like"/>
    <property type="match status" value="2"/>
</dbReference>
<dbReference type="SUPFAM" id="SSF52540">
    <property type="entry name" value="P-loop containing nucleoside triphosphate hydrolases"/>
    <property type="match status" value="1"/>
</dbReference>
<proteinExistence type="inferred from homology"/>